<name>A0A415L1U7_9FIRM</name>
<evidence type="ECO:0000313" key="1">
    <source>
        <dbReference type="EMBL" id="RHL42501.1"/>
    </source>
</evidence>
<proteinExistence type="predicted"/>
<evidence type="ECO:0000313" key="2">
    <source>
        <dbReference type="Proteomes" id="UP000285897"/>
    </source>
</evidence>
<accession>A0A415L1U7</accession>
<organism evidence="1 2">
    <name type="scientific">Blautia obeum</name>
    <dbReference type="NCBI Taxonomy" id="40520"/>
    <lineage>
        <taxon>Bacteria</taxon>
        <taxon>Bacillati</taxon>
        <taxon>Bacillota</taxon>
        <taxon>Clostridia</taxon>
        <taxon>Lachnospirales</taxon>
        <taxon>Lachnospiraceae</taxon>
        <taxon>Blautia</taxon>
    </lineage>
</organism>
<gene>
    <name evidence="1" type="ORF">DW021_17440</name>
</gene>
<reference evidence="1 2" key="1">
    <citation type="submission" date="2018-08" db="EMBL/GenBank/DDBJ databases">
        <title>A genome reference for cultivated species of the human gut microbiota.</title>
        <authorList>
            <person name="Zou Y."/>
            <person name="Xue W."/>
            <person name="Luo G."/>
        </authorList>
    </citation>
    <scope>NUCLEOTIDE SEQUENCE [LARGE SCALE GENOMIC DNA]</scope>
    <source>
        <strain evidence="1 2">AF37-6AC</strain>
    </source>
</reference>
<sequence>MLFQLINVCRFQRDVFLSINNITHTRQFVHAFLTGKLYSAKISVTFSVTKSPSFPIYLHHSIIE</sequence>
<comment type="caution">
    <text evidence="1">The sequence shown here is derived from an EMBL/GenBank/DDBJ whole genome shotgun (WGS) entry which is preliminary data.</text>
</comment>
<protein>
    <submittedName>
        <fullName evidence="1">Uncharacterized protein</fullName>
    </submittedName>
</protein>
<dbReference type="Proteomes" id="UP000285897">
    <property type="component" value="Unassembled WGS sequence"/>
</dbReference>
<dbReference type="EMBL" id="QROS01000029">
    <property type="protein sequence ID" value="RHL42501.1"/>
    <property type="molecule type" value="Genomic_DNA"/>
</dbReference>
<dbReference type="AlphaFoldDB" id="A0A415L1U7"/>